<dbReference type="GO" id="GO:0005737">
    <property type="term" value="C:cytoplasm"/>
    <property type="evidence" value="ECO:0007669"/>
    <property type="project" value="TreeGrafter"/>
</dbReference>
<keyword evidence="5" id="KW-1185">Reference proteome</keyword>
<reference evidence="4" key="1">
    <citation type="submission" date="2022-03" db="EMBL/GenBank/DDBJ databases">
        <authorList>
            <person name="Lindestad O."/>
        </authorList>
    </citation>
    <scope>NUCLEOTIDE SEQUENCE</scope>
</reference>
<dbReference type="InterPro" id="IPR052097">
    <property type="entry name" value="SET-MYND_domain_protein"/>
</dbReference>
<dbReference type="InterPro" id="IPR046341">
    <property type="entry name" value="SET_dom_sf"/>
</dbReference>
<evidence type="ECO:0000256" key="3">
    <source>
        <dbReference type="ARBA" id="ARBA00022691"/>
    </source>
</evidence>
<evidence type="ECO:0000256" key="1">
    <source>
        <dbReference type="ARBA" id="ARBA00022603"/>
    </source>
</evidence>
<evidence type="ECO:0000313" key="4">
    <source>
        <dbReference type="EMBL" id="CAH2227340.1"/>
    </source>
</evidence>
<dbReference type="PANTHER" id="PTHR46165:SF2">
    <property type="entry name" value="SET AND MYND DOMAIN-CONTAINING PROTEIN 4"/>
    <property type="match status" value="1"/>
</dbReference>
<dbReference type="Gene3D" id="2.170.270.10">
    <property type="entry name" value="SET domain"/>
    <property type="match status" value="1"/>
</dbReference>
<dbReference type="GO" id="GO:0032259">
    <property type="term" value="P:methylation"/>
    <property type="evidence" value="ECO:0007669"/>
    <property type="project" value="UniProtKB-KW"/>
</dbReference>
<dbReference type="EMBL" id="CAKXAJ010022930">
    <property type="protein sequence ID" value="CAH2227340.1"/>
    <property type="molecule type" value="Genomic_DNA"/>
</dbReference>
<comment type="caution">
    <text evidence="4">The sequence shown here is derived from an EMBL/GenBank/DDBJ whole genome shotgun (WGS) entry which is preliminary data.</text>
</comment>
<organism evidence="4 5">
    <name type="scientific">Pararge aegeria aegeria</name>
    <dbReference type="NCBI Taxonomy" id="348720"/>
    <lineage>
        <taxon>Eukaryota</taxon>
        <taxon>Metazoa</taxon>
        <taxon>Ecdysozoa</taxon>
        <taxon>Arthropoda</taxon>
        <taxon>Hexapoda</taxon>
        <taxon>Insecta</taxon>
        <taxon>Pterygota</taxon>
        <taxon>Neoptera</taxon>
        <taxon>Endopterygota</taxon>
        <taxon>Lepidoptera</taxon>
        <taxon>Glossata</taxon>
        <taxon>Ditrysia</taxon>
        <taxon>Papilionoidea</taxon>
        <taxon>Nymphalidae</taxon>
        <taxon>Satyrinae</taxon>
        <taxon>Satyrini</taxon>
        <taxon>Parargina</taxon>
        <taxon>Pararge</taxon>
    </lineage>
</organism>
<evidence type="ECO:0000313" key="5">
    <source>
        <dbReference type="Proteomes" id="UP000838756"/>
    </source>
</evidence>
<dbReference type="GO" id="GO:0042826">
    <property type="term" value="F:histone deacetylase binding"/>
    <property type="evidence" value="ECO:0007669"/>
    <property type="project" value="TreeGrafter"/>
</dbReference>
<dbReference type="OrthoDB" id="62495at2759"/>
<protein>
    <submittedName>
        <fullName evidence="4">Jg6639 protein</fullName>
    </submittedName>
</protein>
<gene>
    <name evidence="4" type="primary">jg6639</name>
    <name evidence="4" type="ORF">PAEG_LOCUS7869</name>
</gene>
<dbReference type="GO" id="GO:0008168">
    <property type="term" value="F:methyltransferase activity"/>
    <property type="evidence" value="ECO:0007669"/>
    <property type="project" value="UniProtKB-KW"/>
</dbReference>
<evidence type="ECO:0000256" key="2">
    <source>
        <dbReference type="ARBA" id="ARBA00022679"/>
    </source>
</evidence>
<feature type="non-terminal residue" evidence="4">
    <location>
        <position position="1"/>
    </location>
</feature>
<accession>A0A8S4R273</accession>
<dbReference type="PANTHER" id="PTHR46165">
    <property type="entry name" value="SET AND MYND DOMAIN-CONTAINING PROTEIN 4"/>
    <property type="match status" value="1"/>
</dbReference>
<name>A0A8S4R273_9NEOP</name>
<dbReference type="Proteomes" id="UP000838756">
    <property type="component" value="Unassembled WGS sequence"/>
</dbReference>
<proteinExistence type="predicted"/>
<keyword evidence="2" id="KW-0808">Transferase</keyword>
<dbReference type="GO" id="GO:0005634">
    <property type="term" value="C:nucleus"/>
    <property type="evidence" value="ECO:0007669"/>
    <property type="project" value="TreeGrafter"/>
</dbReference>
<keyword evidence="1" id="KW-0489">Methyltransferase</keyword>
<dbReference type="AlphaFoldDB" id="A0A8S4R273"/>
<keyword evidence="3" id="KW-0949">S-adenosyl-L-methionine</keyword>
<dbReference type="SUPFAM" id="SSF82199">
    <property type="entry name" value="SET domain"/>
    <property type="match status" value="1"/>
</dbReference>
<sequence length="169" mass="19061">VLLVSTQNGFPAPPRYVPKSTTATELFRSYSQVDNIEIYKQDSPSFYRMFNLVTNFDKMNSTDYVQYALTATMLTLYLENFTSFFEFLSSKMPRKLPLEELRLFAAANLLRSLGQLVCNGHATLSLATVDDDDCGNGRTVSEREVRRATAIYPSAAMMNHSCDPNIINT</sequence>